<dbReference type="SMART" id="SM00342">
    <property type="entry name" value="HTH_ARAC"/>
    <property type="match status" value="1"/>
</dbReference>
<protein>
    <submittedName>
        <fullName evidence="4">HTH-type transcriptional regulator CdhR</fullName>
    </submittedName>
</protein>
<dbReference type="GO" id="GO:0003700">
    <property type="term" value="F:DNA-binding transcription factor activity"/>
    <property type="evidence" value="ECO:0007669"/>
    <property type="project" value="InterPro"/>
</dbReference>
<dbReference type="PANTHER" id="PTHR43130:SF3">
    <property type="entry name" value="HTH-TYPE TRANSCRIPTIONAL REGULATOR RV1931C"/>
    <property type="match status" value="1"/>
</dbReference>
<evidence type="ECO:0000259" key="3">
    <source>
        <dbReference type="PROSITE" id="PS01124"/>
    </source>
</evidence>
<dbReference type="InterPro" id="IPR052158">
    <property type="entry name" value="INH-QAR"/>
</dbReference>
<dbReference type="InterPro" id="IPR029062">
    <property type="entry name" value="Class_I_gatase-like"/>
</dbReference>
<dbReference type="Gene3D" id="3.40.50.880">
    <property type="match status" value="1"/>
</dbReference>
<keyword evidence="1" id="KW-0805">Transcription regulation</keyword>
<dbReference type="GO" id="GO:0043565">
    <property type="term" value="F:sequence-specific DNA binding"/>
    <property type="evidence" value="ECO:0007669"/>
    <property type="project" value="InterPro"/>
</dbReference>
<dbReference type="AlphaFoldDB" id="A0A5E7UJD6"/>
<dbReference type="RefSeq" id="WP_150794234.1">
    <property type="nucleotide sequence ID" value="NZ_CABVJG010000010.1"/>
</dbReference>
<dbReference type="SUPFAM" id="SSF46689">
    <property type="entry name" value="Homeodomain-like"/>
    <property type="match status" value="2"/>
</dbReference>
<dbReference type="SUPFAM" id="SSF52317">
    <property type="entry name" value="Class I glutamine amidotransferase-like"/>
    <property type="match status" value="1"/>
</dbReference>
<accession>A0A5E7UJD6</accession>
<dbReference type="EMBL" id="CABVJG010000010">
    <property type="protein sequence ID" value="VVQ10790.1"/>
    <property type="molecule type" value="Genomic_DNA"/>
</dbReference>
<organism evidence="4 5">
    <name type="scientific">Pseudomonas fluorescens</name>
    <dbReference type="NCBI Taxonomy" id="294"/>
    <lineage>
        <taxon>Bacteria</taxon>
        <taxon>Pseudomonadati</taxon>
        <taxon>Pseudomonadota</taxon>
        <taxon>Gammaproteobacteria</taxon>
        <taxon>Pseudomonadales</taxon>
        <taxon>Pseudomonadaceae</taxon>
        <taxon>Pseudomonas</taxon>
    </lineage>
</organism>
<keyword evidence="2" id="KW-0804">Transcription</keyword>
<dbReference type="PANTHER" id="PTHR43130">
    <property type="entry name" value="ARAC-FAMILY TRANSCRIPTIONAL REGULATOR"/>
    <property type="match status" value="1"/>
</dbReference>
<reference evidence="4 5" key="1">
    <citation type="submission" date="2019-09" db="EMBL/GenBank/DDBJ databases">
        <authorList>
            <person name="Chandra G."/>
            <person name="Truman W A."/>
        </authorList>
    </citation>
    <scope>NUCLEOTIDE SEQUENCE [LARGE SCALE GENOMIC DNA]</scope>
    <source>
        <strain evidence="4">PS925</strain>
    </source>
</reference>
<dbReference type="InterPro" id="IPR009057">
    <property type="entry name" value="Homeodomain-like_sf"/>
</dbReference>
<dbReference type="Proteomes" id="UP000412311">
    <property type="component" value="Unassembled WGS sequence"/>
</dbReference>
<dbReference type="PROSITE" id="PS01124">
    <property type="entry name" value="HTH_ARAC_FAMILY_2"/>
    <property type="match status" value="1"/>
</dbReference>
<dbReference type="Pfam" id="PF12833">
    <property type="entry name" value="HTH_18"/>
    <property type="match status" value="1"/>
</dbReference>
<evidence type="ECO:0000313" key="5">
    <source>
        <dbReference type="Proteomes" id="UP000412311"/>
    </source>
</evidence>
<dbReference type="InterPro" id="IPR002818">
    <property type="entry name" value="DJ-1/PfpI"/>
</dbReference>
<gene>
    <name evidence="4" type="primary">cdhR_8</name>
    <name evidence="4" type="ORF">PS925_03420</name>
</gene>
<sequence length="317" mass="35035">MKTVAMVLFPDFLLLDMAGPLEVFSVANRYLKAEAHYQLITLGTERGPLRASNGVLVHADRAIDDADTERYDLLLVPGGPGAYNQQFPALFAWLKGAVQRVDHYGSICTGAFVLGHAGLLDGYRVTTHWNYTERLIKGFPKAQVTTDQIYVEDRNLITSGGVTAGIDMALAVIARDHGKKLAQDVAKVLLVVMKRQGGQAQFSPLMAAVAPQETPITRAQSYVLEHLDEAFTVERMAAIANMSARHFARVFTRDINMTPMEFLQSARIDCARNLLETSDLPLKTVAYKSGFGSVRHMRSLFAEKLGLTPAQYREQFS</sequence>
<evidence type="ECO:0000256" key="1">
    <source>
        <dbReference type="ARBA" id="ARBA00023015"/>
    </source>
</evidence>
<proteinExistence type="predicted"/>
<dbReference type="Pfam" id="PF01965">
    <property type="entry name" value="DJ-1_PfpI"/>
    <property type="match status" value="1"/>
</dbReference>
<name>A0A5E7UJD6_PSEFL</name>
<feature type="domain" description="HTH araC/xylS-type" evidence="3">
    <location>
        <begin position="217"/>
        <end position="315"/>
    </location>
</feature>
<evidence type="ECO:0000313" key="4">
    <source>
        <dbReference type="EMBL" id="VVQ10790.1"/>
    </source>
</evidence>
<dbReference type="Gene3D" id="1.10.10.60">
    <property type="entry name" value="Homeodomain-like"/>
    <property type="match status" value="1"/>
</dbReference>
<dbReference type="CDD" id="cd03137">
    <property type="entry name" value="GATase1_AraC_1"/>
    <property type="match status" value="1"/>
</dbReference>
<dbReference type="InterPro" id="IPR018060">
    <property type="entry name" value="HTH_AraC"/>
</dbReference>
<evidence type="ECO:0000256" key="2">
    <source>
        <dbReference type="ARBA" id="ARBA00023163"/>
    </source>
</evidence>